<dbReference type="Proteomes" id="UP001172101">
    <property type="component" value="Unassembled WGS sequence"/>
</dbReference>
<reference evidence="2" key="1">
    <citation type="submission" date="2023-06" db="EMBL/GenBank/DDBJ databases">
        <title>Genome-scale phylogeny and comparative genomics of the fungal order Sordariales.</title>
        <authorList>
            <consortium name="Lawrence Berkeley National Laboratory"/>
            <person name="Hensen N."/>
            <person name="Bonometti L."/>
            <person name="Westerberg I."/>
            <person name="Brannstrom I.O."/>
            <person name="Guillou S."/>
            <person name="Cros-Aarteil S."/>
            <person name="Calhoun S."/>
            <person name="Haridas S."/>
            <person name="Kuo A."/>
            <person name="Mondo S."/>
            <person name="Pangilinan J."/>
            <person name="Riley R."/>
            <person name="LaButti K."/>
            <person name="Andreopoulos B."/>
            <person name="Lipzen A."/>
            <person name="Chen C."/>
            <person name="Yanf M."/>
            <person name="Daum C."/>
            <person name="Ng V."/>
            <person name="Clum A."/>
            <person name="Steindorff A."/>
            <person name="Ohm R."/>
            <person name="Martin F."/>
            <person name="Silar P."/>
            <person name="Natvig D."/>
            <person name="Lalanne C."/>
            <person name="Gautier V."/>
            <person name="Ament-velasquez S.L."/>
            <person name="Kruys A."/>
            <person name="Hutchinson M.I."/>
            <person name="Powell A.J."/>
            <person name="Barry K."/>
            <person name="Miller A.N."/>
            <person name="Grigoriev I.V."/>
            <person name="Debuchy R."/>
            <person name="Gladieux P."/>
            <person name="Thoren M.H."/>
            <person name="Johannesson H."/>
        </authorList>
    </citation>
    <scope>NUCLEOTIDE SEQUENCE</scope>
    <source>
        <strain evidence="2">SMH2392-1A</strain>
    </source>
</reference>
<organism evidence="2 3">
    <name type="scientific">Lasiosphaeria miniovina</name>
    <dbReference type="NCBI Taxonomy" id="1954250"/>
    <lineage>
        <taxon>Eukaryota</taxon>
        <taxon>Fungi</taxon>
        <taxon>Dikarya</taxon>
        <taxon>Ascomycota</taxon>
        <taxon>Pezizomycotina</taxon>
        <taxon>Sordariomycetes</taxon>
        <taxon>Sordariomycetidae</taxon>
        <taxon>Sordariales</taxon>
        <taxon>Lasiosphaeriaceae</taxon>
        <taxon>Lasiosphaeria</taxon>
    </lineage>
</organism>
<proteinExistence type="predicted"/>
<dbReference type="RefSeq" id="XP_060289706.1">
    <property type="nucleotide sequence ID" value="XM_060443255.1"/>
</dbReference>
<dbReference type="AlphaFoldDB" id="A0AA39ZR52"/>
<dbReference type="EMBL" id="JAUIRO010000009">
    <property type="protein sequence ID" value="KAK0702042.1"/>
    <property type="molecule type" value="Genomic_DNA"/>
</dbReference>
<protein>
    <submittedName>
        <fullName evidence="2">Uncharacterized protein</fullName>
    </submittedName>
</protein>
<keyword evidence="3" id="KW-1185">Reference proteome</keyword>
<evidence type="ECO:0000313" key="2">
    <source>
        <dbReference type="EMBL" id="KAK0702042.1"/>
    </source>
</evidence>
<evidence type="ECO:0000313" key="3">
    <source>
        <dbReference type="Proteomes" id="UP001172101"/>
    </source>
</evidence>
<feature type="region of interest" description="Disordered" evidence="1">
    <location>
        <begin position="23"/>
        <end position="67"/>
    </location>
</feature>
<comment type="caution">
    <text evidence="2">The sequence shown here is derived from an EMBL/GenBank/DDBJ whole genome shotgun (WGS) entry which is preliminary data.</text>
</comment>
<name>A0AA39ZR52_9PEZI</name>
<sequence length="218" mass="25003">MSMMMRAGKGANGPRQVSWRRCCRAPRDSSAQGQGDHHFELDELSPNSNENFPEQDRRETPMDEDTPELPVEAQVNFGIMKKSTIDEHNTKEEIAPVTATSHSPSDRLVGLTDLLYTDDNCKTTSIGDFTVGGVQQYWPETLIHRLIQEPLVRFELRKARKPDSDSRWLLEASRFFMEHGFKDSWLSAEVNPPKFLTPESLKQLDPELWSPRKELTFL</sequence>
<gene>
    <name evidence="2" type="ORF">B0T26DRAFT_735648</name>
</gene>
<evidence type="ECO:0000256" key="1">
    <source>
        <dbReference type="SAM" id="MobiDB-lite"/>
    </source>
</evidence>
<accession>A0AA39ZR52</accession>
<dbReference type="GeneID" id="85326525"/>